<dbReference type="PANTHER" id="PTHR43787">
    <property type="entry name" value="FEMO COFACTOR BIOSYNTHESIS PROTEIN NIFB-RELATED"/>
    <property type="match status" value="1"/>
</dbReference>
<keyword evidence="2" id="KW-0004">4Fe-4S</keyword>
<dbReference type="GO" id="GO:0051539">
    <property type="term" value="F:4 iron, 4 sulfur cluster binding"/>
    <property type="evidence" value="ECO:0007669"/>
    <property type="project" value="UniProtKB-KW"/>
</dbReference>
<evidence type="ECO:0000256" key="5">
    <source>
        <dbReference type="ARBA" id="ARBA00023004"/>
    </source>
</evidence>
<keyword evidence="4" id="KW-0479">Metal-binding</keyword>
<dbReference type="OrthoDB" id="9782387at2"/>
<dbReference type="Proteomes" id="UP000658656">
    <property type="component" value="Unassembled WGS sequence"/>
</dbReference>
<dbReference type="InterPro" id="IPR058240">
    <property type="entry name" value="rSAM_sf"/>
</dbReference>
<reference evidence="8" key="2">
    <citation type="submission" date="2020-09" db="EMBL/GenBank/DDBJ databases">
        <authorList>
            <person name="Sun Q."/>
            <person name="Zhou Y."/>
        </authorList>
    </citation>
    <scope>NUCLEOTIDE SEQUENCE</scope>
    <source>
        <strain evidence="8">CGMCC 4.7679</strain>
    </source>
</reference>
<dbReference type="CDD" id="cd01335">
    <property type="entry name" value="Radical_SAM"/>
    <property type="match status" value="1"/>
</dbReference>
<evidence type="ECO:0000313" key="9">
    <source>
        <dbReference type="Proteomes" id="UP000658656"/>
    </source>
</evidence>
<comment type="cofactor">
    <cofactor evidence="1">
        <name>[4Fe-4S] cluster</name>
        <dbReference type="ChEBI" id="CHEBI:49883"/>
    </cofactor>
</comment>
<evidence type="ECO:0000256" key="4">
    <source>
        <dbReference type="ARBA" id="ARBA00022723"/>
    </source>
</evidence>
<dbReference type="SFLD" id="SFLDS00029">
    <property type="entry name" value="Radical_SAM"/>
    <property type="match status" value="1"/>
</dbReference>
<name>A0A8H9IPI5_9PSEU</name>
<evidence type="ECO:0000256" key="3">
    <source>
        <dbReference type="ARBA" id="ARBA00022691"/>
    </source>
</evidence>
<dbReference type="GO" id="GO:0003824">
    <property type="term" value="F:catalytic activity"/>
    <property type="evidence" value="ECO:0007669"/>
    <property type="project" value="InterPro"/>
</dbReference>
<evidence type="ECO:0000256" key="6">
    <source>
        <dbReference type="ARBA" id="ARBA00023014"/>
    </source>
</evidence>
<dbReference type="RefSeq" id="WP_145935309.1">
    <property type="nucleotide sequence ID" value="NZ_BNAV01000001.1"/>
</dbReference>
<evidence type="ECO:0000259" key="7">
    <source>
        <dbReference type="PROSITE" id="PS51918"/>
    </source>
</evidence>
<keyword evidence="6" id="KW-0411">Iron-sulfur</keyword>
<sequence>MRLLRGRGGWWYVGRAGTALLPGALVSGGRLTPEGVRQVAAAGIDRVPAPEHYSLTVVTSTACNLGCPYCFQNTPDGARRITPAKLDARGVAACVEFTETRMAELGARRLELLLFGGEPLLNPAACVALLHAFGERMPTTASMVSNGVLLTPRRAVELAGAGLRDVQITLDGPRPRHDSVRATRGGRSTFDTILSNVAIAQRDTALRFTMRVNVTPENLPELPELLDQAAAVLDPGRTRLALAPVLDYGRGLAVPGEHAAERAVDAYALAVRLGFRLVRPRDTHCDFCSETAGRLGAVVGPDGTLFSCWDAVGEPDLAVGTLAGGYDPDPGPRWRRCGGPEPSAGAFTDAVDAGVLDLIRATAGREVTSR</sequence>
<dbReference type="UniPathway" id="UPA00782"/>
<evidence type="ECO:0000313" key="8">
    <source>
        <dbReference type="EMBL" id="GHF42157.1"/>
    </source>
</evidence>
<dbReference type="Gene3D" id="3.20.20.70">
    <property type="entry name" value="Aldolase class I"/>
    <property type="match status" value="1"/>
</dbReference>
<keyword evidence="9" id="KW-1185">Reference proteome</keyword>
<dbReference type="PANTHER" id="PTHR43787:SF3">
    <property type="entry name" value="ARYLSULFATASE REGULATORY PROTEIN"/>
    <property type="match status" value="1"/>
</dbReference>
<reference evidence="8" key="1">
    <citation type="journal article" date="2014" name="Int. J. Syst. Evol. Microbiol.">
        <title>Complete genome sequence of Corynebacterium casei LMG S-19264T (=DSM 44701T), isolated from a smear-ripened cheese.</title>
        <authorList>
            <consortium name="US DOE Joint Genome Institute (JGI-PGF)"/>
            <person name="Walter F."/>
            <person name="Albersmeier A."/>
            <person name="Kalinowski J."/>
            <person name="Ruckert C."/>
        </authorList>
    </citation>
    <scope>NUCLEOTIDE SEQUENCE</scope>
    <source>
        <strain evidence="8">CGMCC 4.7679</strain>
    </source>
</reference>
<evidence type="ECO:0000256" key="2">
    <source>
        <dbReference type="ARBA" id="ARBA00022485"/>
    </source>
</evidence>
<protein>
    <recommendedName>
        <fullName evidence="7">Radical SAM core domain-containing protein</fullName>
    </recommendedName>
</protein>
<keyword evidence="5" id="KW-0408">Iron</keyword>
<dbReference type="GO" id="GO:0046872">
    <property type="term" value="F:metal ion binding"/>
    <property type="evidence" value="ECO:0007669"/>
    <property type="project" value="UniProtKB-KW"/>
</dbReference>
<dbReference type="InterPro" id="IPR013785">
    <property type="entry name" value="Aldolase_TIM"/>
</dbReference>
<comment type="caution">
    <text evidence="8">The sequence shown here is derived from an EMBL/GenBank/DDBJ whole genome shotgun (WGS) entry which is preliminary data.</text>
</comment>
<dbReference type="PROSITE" id="PS51918">
    <property type="entry name" value="RADICAL_SAM"/>
    <property type="match status" value="1"/>
</dbReference>
<feature type="domain" description="Radical SAM core" evidence="7">
    <location>
        <begin position="49"/>
        <end position="276"/>
    </location>
</feature>
<dbReference type="SUPFAM" id="SSF102114">
    <property type="entry name" value="Radical SAM enzymes"/>
    <property type="match status" value="1"/>
</dbReference>
<dbReference type="InterPro" id="IPR007197">
    <property type="entry name" value="rSAM"/>
</dbReference>
<accession>A0A8H9IPI5</accession>
<organism evidence="8 9">
    <name type="scientific">Amycolatopsis bartoniae</name>
    <dbReference type="NCBI Taxonomy" id="941986"/>
    <lineage>
        <taxon>Bacteria</taxon>
        <taxon>Bacillati</taxon>
        <taxon>Actinomycetota</taxon>
        <taxon>Actinomycetes</taxon>
        <taxon>Pseudonocardiales</taxon>
        <taxon>Pseudonocardiaceae</taxon>
        <taxon>Amycolatopsis</taxon>
    </lineage>
</organism>
<dbReference type="EMBL" id="BNAV01000001">
    <property type="protein sequence ID" value="GHF42157.1"/>
    <property type="molecule type" value="Genomic_DNA"/>
</dbReference>
<gene>
    <name evidence="8" type="ORF">GCM10017566_14670</name>
</gene>
<keyword evidence="3" id="KW-0949">S-adenosyl-L-methionine</keyword>
<proteinExistence type="predicted"/>
<evidence type="ECO:0000256" key="1">
    <source>
        <dbReference type="ARBA" id="ARBA00001966"/>
    </source>
</evidence>
<dbReference type="Pfam" id="PF04055">
    <property type="entry name" value="Radical_SAM"/>
    <property type="match status" value="1"/>
</dbReference>
<dbReference type="AlphaFoldDB" id="A0A8H9IPI5"/>
<dbReference type="SFLD" id="SFLDG01067">
    <property type="entry name" value="SPASM/twitch_domain_containing"/>
    <property type="match status" value="1"/>
</dbReference>